<dbReference type="RefSeq" id="WP_062125192.1">
    <property type="nucleotide sequence ID" value="NZ_BAZW01000021.1"/>
</dbReference>
<dbReference type="AlphaFoldDB" id="A0A0E9LYU9"/>
<dbReference type="OrthoDB" id="9811427at2"/>
<evidence type="ECO:0000313" key="2">
    <source>
        <dbReference type="EMBL" id="GAO30316.1"/>
    </source>
</evidence>
<comment type="caution">
    <text evidence="2">The sequence shown here is derived from an EMBL/GenBank/DDBJ whole genome shotgun (WGS) entry which is preliminary data.</text>
</comment>
<keyword evidence="3" id="KW-1185">Reference proteome</keyword>
<protein>
    <recommendedName>
        <fullName evidence="1">DUF7281 domain-containing protein</fullName>
    </recommendedName>
</protein>
<dbReference type="Pfam" id="PF23947">
    <property type="entry name" value="DUF7281"/>
    <property type="match status" value="1"/>
</dbReference>
<dbReference type="Proteomes" id="UP000032900">
    <property type="component" value="Unassembled WGS sequence"/>
</dbReference>
<organism evidence="2 3">
    <name type="scientific">Geofilum rubicundum JCM 15548</name>
    <dbReference type="NCBI Taxonomy" id="1236989"/>
    <lineage>
        <taxon>Bacteria</taxon>
        <taxon>Pseudomonadati</taxon>
        <taxon>Bacteroidota</taxon>
        <taxon>Bacteroidia</taxon>
        <taxon>Marinilabiliales</taxon>
        <taxon>Marinilabiliaceae</taxon>
        <taxon>Geofilum</taxon>
    </lineage>
</organism>
<accession>A0A0E9LYU9</accession>
<gene>
    <name evidence="2" type="ORF">JCM15548_12579</name>
</gene>
<evidence type="ECO:0000259" key="1">
    <source>
        <dbReference type="Pfam" id="PF23947"/>
    </source>
</evidence>
<dbReference type="STRING" id="1236989.JCM15548_12579"/>
<feature type="domain" description="DUF7281" evidence="1">
    <location>
        <begin position="150"/>
        <end position="283"/>
    </location>
</feature>
<proteinExistence type="predicted"/>
<name>A0A0E9LYU9_9BACT</name>
<evidence type="ECO:0000313" key="3">
    <source>
        <dbReference type="Proteomes" id="UP000032900"/>
    </source>
</evidence>
<dbReference type="InterPro" id="IPR055705">
    <property type="entry name" value="DUF7281"/>
</dbReference>
<sequence>MDKISINIARKIQLLIQGESIPYGQLKSKVINQMIEDGILNIKLQGRSRKTIFTAKPEAVINFMSSHLGINDLKTYINNEESGLTRAENIIASSNSKSSTRRTFKGFLVNCFYPVQARIKGLKFVIEPLEGTYTYIHNFEDFNIPAETLIVGIENPENFRFIGKQAHLFEAESILFVSRYPQSKDLVTWLQSIPNKYLHFGDFDFEGIRIFRDEYLQHLKNKASFFIPQNIEELIIKYGNKGLYDSQYKSNASVALNLNSDIENLISLFHKYKKCLEQEVLVEVGL</sequence>
<reference evidence="2 3" key="1">
    <citation type="journal article" date="2015" name="Microbes Environ.">
        <title>Distribution and evolution of nitrogen fixation genes in the phylum bacteroidetes.</title>
        <authorList>
            <person name="Inoue J."/>
            <person name="Oshima K."/>
            <person name="Suda W."/>
            <person name="Sakamoto M."/>
            <person name="Iino T."/>
            <person name="Noda S."/>
            <person name="Hongoh Y."/>
            <person name="Hattori M."/>
            <person name="Ohkuma M."/>
        </authorList>
    </citation>
    <scope>NUCLEOTIDE SEQUENCE [LARGE SCALE GENOMIC DNA]</scope>
    <source>
        <strain evidence="2">JCM 15548</strain>
    </source>
</reference>
<dbReference type="EMBL" id="BAZW01000021">
    <property type="protein sequence ID" value="GAO30316.1"/>
    <property type="molecule type" value="Genomic_DNA"/>
</dbReference>